<evidence type="ECO:0000313" key="2">
    <source>
        <dbReference type="EMBL" id="MDR7304012.1"/>
    </source>
</evidence>
<comment type="caution">
    <text evidence="2">The sequence shown here is derived from an EMBL/GenBank/DDBJ whole genome shotgun (WGS) entry which is preliminary data.</text>
</comment>
<sequence length="235" mass="24451">MRHIGRVPGGGKGVPPLGGKHPGERARRSSRCGGGEVGGRYPGQAVESACPGRQGRGRETCDTGATQLVADTAKVGLVHTGHGEWVQGLQEQGTQTADPHHRGIAVNVPGHRAGTEQAHIRAGRLLLGSLCRCDHRTVRELCNSAYRAVALRRSFGPLGVSRAGFRTGGVRCPPGWAGVVSSGRPSADFHGRAPPAAPHPVTPARTRETSRPPSAVSAPLGGVSVREASDSRHVE</sequence>
<reference evidence="2" key="1">
    <citation type="submission" date="2023-07" db="EMBL/GenBank/DDBJ databases">
        <title>Sequencing the genomes of 1000 actinobacteria strains.</title>
        <authorList>
            <person name="Klenk H.-P."/>
        </authorList>
    </citation>
    <scope>NUCLEOTIDE SEQUENCE</scope>
    <source>
        <strain evidence="2">DSM 45977</strain>
    </source>
</reference>
<name>A0AAE3ZIV2_9ACTN</name>
<feature type="region of interest" description="Disordered" evidence="1">
    <location>
        <begin position="1"/>
        <end position="56"/>
    </location>
</feature>
<evidence type="ECO:0000313" key="3">
    <source>
        <dbReference type="Proteomes" id="UP001180845"/>
    </source>
</evidence>
<feature type="compositionally biased region" description="Gly residues" evidence="1">
    <location>
        <begin position="32"/>
        <end position="41"/>
    </location>
</feature>
<dbReference type="AlphaFoldDB" id="A0AAE3ZIV2"/>
<gene>
    <name evidence="2" type="ORF">JOF55_004193</name>
</gene>
<accession>A0AAE3ZIV2</accession>
<dbReference type="Proteomes" id="UP001180845">
    <property type="component" value="Unassembled WGS sequence"/>
</dbReference>
<evidence type="ECO:0000256" key="1">
    <source>
        <dbReference type="SAM" id="MobiDB-lite"/>
    </source>
</evidence>
<protein>
    <submittedName>
        <fullName evidence="2">Uncharacterized protein</fullName>
    </submittedName>
</protein>
<proteinExistence type="predicted"/>
<keyword evidence="3" id="KW-1185">Reference proteome</keyword>
<organism evidence="2 3">
    <name type="scientific">Haloactinomyces albus</name>
    <dbReference type="NCBI Taxonomy" id="1352928"/>
    <lineage>
        <taxon>Bacteria</taxon>
        <taxon>Bacillati</taxon>
        <taxon>Actinomycetota</taxon>
        <taxon>Actinomycetes</taxon>
        <taxon>Actinopolysporales</taxon>
        <taxon>Actinopolysporaceae</taxon>
        <taxon>Haloactinomyces</taxon>
    </lineage>
</organism>
<feature type="region of interest" description="Disordered" evidence="1">
    <location>
        <begin position="182"/>
        <end position="235"/>
    </location>
</feature>
<dbReference type="EMBL" id="JAVDXW010000001">
    <property type="protein sequence ID" value="MDR7304012.1"/>
    <property type="molecule type" value="Genomic_DNA"/>
</dbReference>